<reference evidence="2 3" key="1">
    <citation type="submission" date="2017-05" db="EMBL/GenBank/DDBJ databases">
        <authorList>
            <person name="Song R."/>
            <person name="Chenine A.L."/>
            <person name="Ruprecht R.M."/>
        </authorList>
    </citation>
    <scope>NUCLEOTIDE SEQUENCE [LARGE SCALE GENOMIC DNA]</scope>
    <source>
        <strain evidence="2 3">CECT 8489</strain>
    </source>
</reference>
<dbReference type="GO" id="GO:0047661">
    <property type="term" value="F:amino-acid racemase activity"/>
    <property type="evidence" value="ECO:0007669"/>
    <property type="project" value="InterPro"/>
</dbReference>
<dbReference type="InterPro" id="IPR052186">
    <property type="entry name" value="Hydantoin_racemase-like"/>
</dbReference>
<dbReference type="InterPro" id="IPR053714">
    <property type="entry name" value="Iso_Racemase_Enz_sf"/>
</dbReference>
<dbReference type="RefSeq" id="WP_093975781.1">
    <property type="nucleotide sequence ID" value="NZ_FXXQ01000020.1"/>
</dbReference>
<proteinExistence type="inferred from homology"/>
<dbReference type="PANTHER" id="PTHR28047:SF5">
    <property type="entry name" value="PROTEIN DCG1"/>
    <property type="match status" value="1"/>
</dbReference>
<sequence length="222" mass="23261">MIVIINPNSTASMTLAMLETARKAVPDIKIEGWTSHHGPPAIQGAEDGAAAVPLLLELVRQANDQGACAIIIGCFDDTGLSEAREISICPVIGIGQAAYHMASLIGPRFSVVTTLAPSVPVLESNLATYGLDKNVGRVRASGVPVLALEDDRENASSRVVAEAQRAVDEDNIQCVVLGCAGMTNIAETYGPSFPVPMIDSVWAAIRLAEILSGPIQPMPHAI</sequence>
<dbReference type="PANTHER" id="PTHR28047">
    <property type="entry name" value="PROTEIN DCG1"/>
    <property type="match status" value="1"/>
</dbReference>
<evidence type="ECO:0000256" key="1">
    <source>
        <dbReference type="ARBA" id="ARBA00038414"/>
    </source>
</evidence>
<comment type="similarity">
    <text evidence="1">Belongs to the HyuE racemase family.</text>
</comment>
<gene>
    <name evidence="2" type="ORF">BOA8489_03739</name>
</gene>
<organism evidence="2 3">
    <name type="scientific">Boseongicola aestuarii</name>
    <dbReference type="NCBI Taxonomy" id="1470561"/>
    <lineage>
        <taxon>Bacteria</taxon>
        <taxon>Pseudomonadati</taxon>
        <taxon>Pseudomonadota</taxon>
        <taxon>Alphaproteobacteria</taxon>
        <taxon>Rhodobacterales</taxon>
        <taxon>Paracoccaceae</taxon>
        <taxon>Boseongicola</taxon>
    </lineage>
</organism>
<evidence type="ECO:0000313" key="3">
    <source>
        <dbReference type="Proteomes" id="UP000201838"/>
    </source>
</evidence>
<dbReference type="EMBL" id="FXXQ01000020">
    <property type="protein sequence ID" value="SMX25595.1"/>
    <property type="molecule type" value="Genomic_DNA"/>
</dbReference>
<dbReference type="Pfam" id="PF01177">
    <property type="entry name" value="Asp_Glu_race"/>
    <property type="match status" value="1"/>
</dbReference>
<accession>A0A238J616</accession>
<evidence type="ECO:0000313" key="2">
    <source>
        <dbReference type="EMBL" id="SMX25595.1"/>
    </source>
</evidence>
<dbReference type="OrthoDB" id="9791723at2"/>
<keyword evidence="3" id="KW-1185">Reference proteome</keyword>
<dbReference type="AlphaFoldDB" id="A0A238J616"/>
<name>A0A238J616_9RHOB</name>
<dbReference type="Gene3D" id="3.40.50.12500">
    <property type="match status" value="1"/>
</dbReference>
<dbReference type="InterPro" id="IPR015942">
    <property type="entry name" value="Asp/Glu/hydantoin_racemase"/>
</dbReference>
<dbReference type="Proteomes" id="UP000201838">
    <property type="component" value="Unassembled WGS sequence"/>
</dbReference>
<protein>
    <submittedName>
        <fullName evidence="2">Asp/Glu/Hydantoin racemase</fullName>
    </submittedName>
</protein>